<dbReference type="EMBL" id="JADGJQ010000082">
    <property type="protein sequence ID" value="KAJ3171881.1"/>
    <property type="molecule type" value="Genomic_DNA"/>
</dbReference>
<accession>A0AAD5TEU3</accession>
<evidence type="ECO:0000313" key="2">
    <source>
        <dbReference type="EMBL" id="KAJ3171881.1"/>
    </source>
</evidence>
<dbReference type="Proteomes" id="UP001212152">
    <property type="component" value="Unassembled WGS sequence"/>
</dbReference>
<dbReference type="SUPFAM" id="SSF58113">
    <property type="entry name" value="Apolipoprotein A-I"/>
    <property type="match status" value="1"/>
</dbReference>
<proteinExistence type="predicted"/>
<feature type="coiled-coil region" evidence="1">
    <location>
        <begin position="219"/>
        <end position="264"/>
    </location>
</feature>
<evidence type="ECO:0000256" key="1">
    <source>
        <dbReference type="SAM" id="Coils"/>
    </source>
</evidence>
<dbReference type="InterPro" id="IPR023352">
    <property type="entry name" value="MAPEG-like_dom_sf"/>
</dbReference>
<comment type="caution">
    <text evidence="2">The sequence shown here is derived from an EMBL/GenBank/DDBJ whole genome shotgun (WGS) entry which is preliminary data.</text>
</comment>
<sequence>MPDHGNAQTGHHYHRERTTVIEDDYDCGVDGDCGLPAGLPPRSTHHTPGIVSKVKAFLLGPQAVTDEIIVEKEVKIHRVHHSEAPPTRQAKDDDRKHEHLKHIGESAQHNAQKKMHDVKDKTKHVRNEIEAGRDEVKAKVDKNLLHPVYDILSLIVFHQADSALSSIWSSLENAKARLDHALYGTEKKIEHAAESAEKQGKEAVDYVTDESGRLIDKTSKEYEKMKDKATDKYERARQRAHEDAERLRARVNQGAEKLEEVGEDVAARAKLAASHVKGTIGKATDTARQAKDAVKQQVEEASEGIKNRVDNAANRVYDTVEATKDTIKDRAHHAKQGVKDAAHFVKEDVRRGVHTVKDSVEDGIHAAEDKAKGAYYKFEQAAECLGVVGPRAQGRHHGHDHGRLGHHGWDGAQHGNPVPVTAFYSAFSCLWFLWLARRVWMARNRSKVYLGDGSHELAHELHRNVAVQQTTVAADGRSATRTTALVHAENHPAIQRLVDLLRAVEARSTFANIVPLFLVLLGALELSGAYRPLLHVLSLVFLAGNILQSECRHKLLAPKS</sequence>
<protein>
    <submittedName>
        <fullName evidence="2">Uncharacterized protein</fullName>
    </submittedName>
</protein>
<evidence type="ECO:0000313" key="3">
    <source>
        <dbReference type="Proteomes" id="UP001212152"/>
    </source>
</evidence>
<gene>
    <name evidence="2" type="ORF">HDU87_008199</name>
</gene>
<dbReference type="PANTHER" id="PTHR47372:SF11">
    <property type="entry name" value="RE19971P"/>
    <property type="match status" value="1"/>
</dbReference>
<dbReference type="AlphaFoldDB" id="A0AAD5TEU3"/>
<dbReference type="PANTHER" id="PTHR47372">
    <property type="entry name" value="DAUER UP-REGULATED-RELATED"/>
    <property type="match status" value="1"/>
</dbReference>
<keyword evidence="1" id="KW-0175">Coiled coil</keyword>
<dbReference type="Gene3D" id="1.20.120.20">
    <property type="entry name" value="Apolipoprotein"/>
    <property type="match status" value="1"/>
</dbReference>
<name>A0AAD5TEU3_9FUNG</name>
<dbReference type="SUPFAM" id="SSF161084">
    <property type="entry name" value="MAPEG domain-like"/>
    <property type="match status" value="1"/>
</dbReference>
<keyword evidence="3" id="KW-1185">Reference proteome</keyword>
<dbReference type="Gene3D" id="1.20.120.550">
    <property type="entry name" value="Membrane associated eicosanoid/glutathione metabolism-like domain"/>
    <property type="match status" value="1"/>
</dbReference>
<reference evidence="2" key="1">
    <citation type="submission" date="2020-05" db="EMBL/GenBank/DDBJ databases">
        <title>Phylogenomic resolution of chytrid fungi.</title>
        <authorList>
            <person name="Stajich J.E."/>
            <person name="Amses K."/>
            <person name="Simmons R."/>
            <person name="Seto K."/>
            <person name="Myers J."/>
            <person name="Bonds A."/>
            <person name="Quandt C.A."/>
            <person name="Barry K."/>
            <person name="Liu P."/>
            <person name="Grigoriev I."/>
            <person name="Longcore J.E."/>
            <person name="James T.Y."/>
        </authorList>
    </citation>
    <scope>NUCLEOTIDE SEQUENCE</scope>
    <source>
        <strain evidence="2">JEL0379</strain>
    </source>
</reference>
<organism evidence="2 3">
    <name type="scientific">Geranomyces variabilis</name>
    <dbReference type="NCBI Taxonomy" id="109894"/>
    <lineage>
        <taxon>Eukaryota</taxon>
        <taxon>Fungi</taxon>
        <taxon>Fungi incertae sedis</taxon>
        <taxon>Chytridiomycota</taxon>
        <taxon>Chytridiomycota incertae sedis</taxon>
        <taxon>Chytridiomycetes</taxon>
        <taxon>Spizellomycetales</taxon>
        <taxon>Powellomycetaceae</taxon>
        <taxon>Geranomyces</taxon>
    </lineage>
</organism>